<organism evidence="1 2">
    <name type="scientific">Celeribacter marinus</name>
    <dbReference type="NCBI Taxonomy" id="1397108"/>
    <lineage>
        <taxon>Bacteria</taxon>
        <taxon>Pseudomonadati</taxon>
        <taxon>Pseudomonadota</taxon>
        <taxon>Alphaproteobacteria</taxon>
        <taxon>Rhodobacterales</taxon>
        <taxon>Roseobacteraceae</taxon>
        <taxon>Celeribacter</taxon>
    </lineage>
</organism>
<sequence length="237" mass="25231">MKGAAVACLLAATPVAAQDITSARYLEPSSAYGHNAVADGEYALLEITLSDGARKTFRFDGAVFEDTAPRLHDFDGDGAPEVVTVVSDFETGARIQLWTAQEGQIVPAGSNAPIGQRFRWLAIAGIADFDGNGVDDIAYVDRPHLAKELVFVEVDMDAATSRWTQMSRVAGLTNHHLGAAVIEGGVRTCMDQPPVVVTASADWSMIVETRFVDGTPQSQAIAPYSGVDGFAPFLRCN</sequence>
<gene>
    <name evidence="1" type="ORF">IMCC12053_2491</name>
</gene>
<dbReference type="STRING" id="1397108.IMCC12053_2491"/>
<dbReference type="AlphaFoldDB" id="A0A0P0AC98"/>
<dbReference type="Proteomes" id="UP000064920">
    <property type="component" value="Chromosome"/>
</dbReference>
<dbReference type="InterPro" id="IPR028994">
    <property type="entry name" value="Integrin_alpha_N"/>
</dbReference>
<dbReference type="Pfam" id="PF13517">
    <property type="entry name" value="FG-GAP_3"/>
    <property type="match status" value="1"/>
</dbReference>
<name>A0A0P0AC98_9RHOB</name>
<reference evidence="1 2" key="1">
    <citation type="submission" date="2015-05" db="EMBL/GenBank/DDBJ databases">
        <authorList>
            <person name="Wang D.B."/>
            <person name="Wang M."/>
        </authorList>
    </citation>
    <scope>NUCLEOTIDE SEQUENCE [LARGE SCALE GENOMIC DNA]</scope>
    <source>
        <strain evidence="1 2">IMCC 12053</strain>
    </source>
</reference>
<keyword evidence="2" id="KW-1185">Reference proteome</keyword>
<dbReference type="SUPFAM" id="SSF69318">
    <property type="entry name" value="Integrin alpha N-terminal domain"/>
    <property type="match status" value="1"/>
</dbReference>
<dbReference type="EMBL" id="CP012023">
    <property type="protein sequence ID" value="ALI56438.1"/>
    <property type="molecule type" value="Genomic_DNA"/>
</dbReference>
<dbReference type="InterPro" id="IPR013517">
    <property type="entry name" value="FG-GAP"/>
</dbReference>
<proteinExistence type="predicted"/>
<dbReference type="KEGG" id="cmar:IMCC12053_2491"/>
<dbReference type="RefSeq" id="WP_062219420.1">
    <property type="nucleotide sequence ID" value="NZ_CP012023.1"/>
</dbReference>
<accession>A0A0P0AC98</accession>
<dbReference type="OrthoDB" id="58662at2"/>
<evidence type="ECO:0000313" key="2">
    <source>
        <dbReference type="Proteomes" id="UP000064920"/>
    </source>
</evidence>
<dbReference type="PATRIC" id="fig|1397108.4.peg.2545"/>
<protein>
    <submittedName>
        <fullName evidence="1">Uncharacterized protein</fullName>
    </submittedName>
</protein>
<evidence type="ECO:0000313" key="1">
    <source>
        <dbReference type="EMBL" id="ALI56438.1"/>
    </source>
</evidence>